<dbReference type="AlphaFoldDB" id="A0A8T3BCI9"/>
<feature type="compositionally biased region" description="Low complexity" evidence="1">
    <location>
        <begin position="23"/>
        <end position="41"/>
    </location>
</feature>
<keyword evidence="4" id="KW-1185">Reference proteome</keyword>
<keyword evidence="2" id="KW-0812">Transmembrane</keyword>
<dbReference type="OrthoDB" id="10547077at2759"/>
<keyword evidence="2" id="KW-0472">Membrane</keyword>
<accession>A0A8T3BCI9</accession>
<name>A0A8T3BCI9_DENNO</name>
<evidence type="ECO:0000256" key="1">
    <source>
        <dbReference type="SAM" id="MobiDB-lite"/>
    </source>
</evidence>
<comment type="caution">
    <text evidence="3">The sequence shown here is derived from an EMBL/GenBank/DDBJ whole genome shotgun (WGS) entry which is preliminary data.</text>
</comment>
<feature type="transmembrane region" description="Helical" evidence="2">
    <location>
        <begin position="82"/>
        <end position="106"/>
    </location>
</feature>
<organism evidence="3 4">
    <name type="scientific">Dendrobium nobile</name>
    <name type="common">Orchid</name>
    <dbReference type="NCBI Taxonomy" id="94219"/>
    <lineage>
        <taxon>Eukaryota</taxon>
        <taxon>Viridiplantae</taxon>
        <taxon>Streptophyta</taxon>
        <taxon>Embryophyta</taxon>
        <taxon>Tracheophyta</taxon>
        <taxon>Spermatophyta</taxon>
        <taxon>Magnoliopsida</taxon>
        <taxon>Liliopsida</taxon>
        <taxon>Asparagales</taxon>
        <taxon>Orchidaceae</taxon>
        <taxon>Epidendroideae</taxon>
        <taxon>Malaxideae</taxon>
        <taxon>Dendrobiinae</taxon>
        <taxon>Dendrobium</taxon>
    </lineage>
</organism>
<evidence type="ECO:0000256" key="2">
    <source>
        <dbReference type="SAM" id="Phobius"/>
    </source>
</evidence>
<evidence type="ECO:0000313" key="4">
    <source>
        <dbReference type="Proteomes" id="UP000829196"/>
    </source>
</evidence>
<evidence type="ECO:0000313" key="3">
    <source>
        <dbReference type="EMBL" id="KAI0509811.1"/>
    </source>
</evidence>
<protein>
    <submittedName>
        <fullName evidence="3">Uncharacterized protein</fullName>
    </submittedName>
</protein>
<feature type="region of interest" description="Disordered" evidence="1">
    <location>
        <begin position="1"/>
        <end position="41"/>
    </location>
</feature>
<proteinExistence type="predicted"/>
<feature type="transmembrane region" description="Helical" evidence="2">
    <location>
        <begin position="118"/>
        <end position="145"/>
    </location>
</feature>
<gene>
    <name evidence="3" type="ORF">KFK09_010408</name>
</gene>
<dbReference type="Proteomes" id="UP000829196">
    <property type="component" value="Unassembled WGS sequence"/>
</dbReference>
<dbReference type="EMBL" id="JAGYWB010000009">
    <property type="protein sequence ID" value="KAI0509811.1"/>
    <property type="molecule type" value="Genomic_DNA"/>
</dbReference>
<sequence length="165" mass="17638">MDEKWKLSKNKSSRNSASRRESSTAASTSTSTSTSGDGSAAYLKRSSSMPAARAATAAAAAAGSPSFTSRCTNVISLLNGHFILAVFQLFSTVVIFIALLGSSAALAPPWGRCCYDALAIFCLSLEVSFGVACVGWGGILFNYWFQIILLAFGFKIQHWEAFIWL</sequence>
<reference evidence="3" key="1">
    <citation type="journal article" date="2022" name="Front. Genet.">
        <title>Chromosome-Scale Assembly of the Dendrobium nobile Genome Provides Insights Into the Molecular Mechanism of the Biosynthesis of the Medicinal Active Ingredient of Dendrobium.</title>
        <authorList>
            <person name="Xu Q."/>
            <person name="Niu S.-C."/>
            <person name="Li K.-L."/>
            <person name="Zheng P.-J."/>
            <person name="Zhang X.-J."/>
            <person name="Jia Y."/>
            <person name="Liu Y."/>
            <person name="Niu Y.-X."/>
            <person name="Yu L.-H."/>
            <person name="Chen D.-F."/>
            <person name="Zhang G.-Q."/>
        </authorList>
    </citation>
    <scope>NUCLEOTIDE SEQUENCE</scope>
    <source>
        <tissue evidence="3">Leaf</tissue>
    </source>
</reference>
<keyword evidence="2" id="KW-1133">Transmembrane helix</keyword>